<dbReference type="InterPro" id="IPR001537">
    <property type="entry name" value="SpoU_MeTrfase"/>
</dbReference>
<dbReference type="Gene3D" id="3.40.1280.10">
    <property type="match status" value="1"/>
</dbReference>
<dbReference type="Pfam" id="PF08032">
    <property type="entry name" value="SpoU_sub_bind"/>
    <property type="match status" value="1"/>
</dbReference>
<dbReference type="InterPro" id="IPR029026">
    <property type="entry name" value="tRNA_m1G_MTases_N"/>
</dbReference>
<evidence type="ECO:0000256" key="3">
    <source>
        <dbReference type="ARBA" id="ARBA00022679"/>
    </source>
</evidence>
<dbReference type="EMBL" id="DSXR01000103">
    <property type="protein sequence ID" value="HGS88002.1"/>
    <property type="molecule type" value="Genomic_DNA"/>
</dbReference>
<dbReference type="InterPro" id="IPR004441">
    <property type="entry name" value="rRNA_MeTrfase_TrmH"/>
</dbReference>
<evidence type="ECO:0000256" key="1">
    <source>
        <dbReference type="ARBA" id="ARBA00007228"/>
    </source>
</evidence>
<evidence type="ECO:0000259" key="4">
    <source>
        <dbReference type="SMART" id="SM00967"/>
    </source>
</evidence>
<dbReference type="PANTHER" id="PTHR46429:SF1">
    <property type="entry name" value="23S RRNA (GUANOSINE-2'-O-)-METHYLTRANSFERASE RLMB"/>
    <property type="match status" value="1"/>
</dbReference>
<sequence>MREWITGRNPVFEIFQTRRREIFRLLVASGTEEKGKLTEILNQAARWRIPVQRVPRQQLDALGEGHQGIALEVSAYPYADYSEILKRANQRQELPLILLLDMLQNPQNLGTLLRTAEAVGAHGIIIPPRRAAGITPAVVHASAGATEHLLVAQMNLAQAIDLLKSAGVWVVGLAGEAAQPISYAPLDAPLALVVGNEGEGMRNLVAKKCDMLVNLPMRGKIESLNAAVAGSIALYLAWMTRQQKKTEAAA</sequence>
<dbReference type="GO" id="GO:0032259">
    <property type="term" value="P:methylation"/>
    <property type="evidence" value="ECO:0007669"/>
    <property type="project" value="UniProtKB-KW"/>
</dbReference>
<dbReference type="GO" id="GO:0003723">
    <property type="term" value="F:RNA binding"/>
    <property type="evidence" value="ECO:0007669"/>
    <property type="project" value="InterPro"/>
</dbReference>
<dbReference type="NCBIfam" id="TIGR00186">
    <property type="entry name" value="rRNA_methyl_3"/>
    <property type="match status" value="1"/>
</dbReference>
<dbReference type="InterPro" id="IPR029028">
    <property type="entry name" value="Alpha/beta_knot_MTases"/>
</dbReference>
<dbReference type="SUPFAM" id="SSF55315">
    <property type="entry name" value="L30e-like"/>
    <property type="match status" value="1"/>
</dbReference>
<reference evidence="5" key="1">
    <citation type="journal article" date="2020" name="mSystems">
        <title>Genome- and Community-Level Interaction Insights into Carbon Utilization and Element Cycling Functions of Hydrothermarchaeota in Hydrothermal Sediment.</title>
        <authorList>
            <person name="Zhou Z."/>
            <person name="Liu Y."/>
            <person name="Xu W."/>
            <person name="Pan J."/>
            <person name="Luo Z.H."/>
            <person name="Li M."/>
        </authorList>
    </citation>
    <scope>NUCLEOTIDE SEQUENCE [LARGE SCALE GENOMIC DNA]</scope>
    <source>
        <strain evidence="5">SpSt-556</strain>
    </source>
</reference>
<name>A0A7C4L0I2_9CHLR</name>
<comment type="similarity">
    <text evidence="1">Belongs to the class IV-like SAM-binding methyltransferase superfamily. RNA methyltransferase TrmH family.</text>
</comment>
<dbReference type="SUPFAM" id="SSF75217">
    <property type="entry name" value="alpha/beta knot"/>
    <property type="match status" value="1"/>
</dbReference>
<dbReference type="GO" id="GO:0006396">
    <property type="term" value="P:RNA processing"/>
    <property type="evidence" value="ECO:0007669"/>
    <property type="project" value="InterPro"/>
</dbReference>
<dbReference type="FunFam" id="3.40.1280.10:FF:000008">
    <property type="entry name" value="Group 3 RNA methyltransferase TrmH"/>
    <property type="match status" value="1"/>
</dbReference>
<accession>A0A7C4L0I2</accession>
<evidence type="ECO:0000256" key="2">
    <source>
        <dbReference type="ARBA" id="ARBA00022603"/>
    </source>
</evidence>
<dbReference type="Pfam" id="PF00588">
    <property type="entry name" value="SpoU_methylase"/>
    <property type="match status" value="1"/>
</dbReference>
<dbReference type="InterPro" id="IPR013123">
    <property type="entry name" value="SpoU_subst-bd"/>
</dbReference>
<dbReference type="GO" id="GO:0008173">
    <property type="term" value="F:RNA methyltransferase activity"/>
    <property type="evidence" value="ECO:0007669"/>
    <property type="project" value="InterPro"/>
</dbReference>
<evidence type="ECO:0000313" key="5">
    <source>
        <dbReference type="EMBL" id="HGS88002.1"/>
    </source>
</evidence>
<comment type="caution">
    <text evidence="5">The sequence shown here is derived from an EMBL/GenBank/DDBJ whole genome shotgun (WGS) entry which is preliminary data.</text>
</comment>
<dbReference type="CDD" id="cd18103">
    <property type="entry name" value="SpoU-like_RlmB"/>
    <property type="match status" value="1"/>
</dbReference>
<dbReference type="AlphaFoldDB" id="A0A7C4L0I2"/>
<feature type="domain" description="RNA 2-O ribose methyltransferase substrate binding" evidence="4">
    <location>
        <begin position="4"/>
        <end position="79"/>
    </location>
</feature>
<dbReference type="InterPro" id="IPR029064">
    <property type="entry name" value="Ribosomal_eL30-like_sf"/>
</dbReference>
<dbReference type="GO" id="GO:0005829">
    <property type="term" value="C:cytosol"/>
    <property type="evidence" value="ECO:0007669"/>
    <property type="project" value="TreeGrafter"/>
</dbReference>
<keyword evidence="3 5" id="KW-0808">Transferase</keyword>
<dbReference type="SMART" id="SM00967">
    <property type="entry name" value="SpoU_sub_bind"/>
    <property type="match status" value="1"/>
</dbReference>
<dbReference type="Gene3D" id="3.30.1330.30">
    <property type="match status" value="1"/>
</dbReference>
<proteinExistence type="inferred from homology"/>
<organism evidence="5">
    <name type="scientific">Bellilinea caldifistulae</name>
    <dbReference type="NCBI Taxonomy" id="360411"/>
    <lineage>
        <taxon>Bacteria</taxon>
        <taxon>Bacillati</taxon>
        <taxon>Chloroflexota</taxon>
        <taxon>Anaerolineae</taxon>
        <taxon>Anaerolineales</taxon>
        <taxon>Anaerolineaceae</taxon>
        <taxon>Bellilinea</taxon>
    </lineage>
</organism>
<keyword evidence="2 5" id="KW-0489">Methyltransferase</keyword>
<protein>
    <submittedName>
        <fullName evidence="5">23S rRNA (Guanosine(2251)-2'-O)-methyltransferase RlmB</fullName>
    </submittedName>
</protein>
<gene>
    <name evidence="5" type="primary">rlmB</name>
    <name evidence="5" type="ORF">ENT17_10325</name>
</gene>
<dbReference type="PANTHER" id="PTHR46429">
    <property type="entry name" value="23S RRNA (GUANOSINE-2'-O-)-METHYLTRANSFERASE RLMB"/>
    <property type="match status" value="1"/>
</dbReference>